<gene>
    <name evidence="1" type="ORF">AVEN_26628_1</name>
</gene>
<comment type="caution">
    <text evidence="1">The sequence shown here is derived from an EMBL/GenBank/DDBJ whole genome shotgun (WGS) entry which is preliminary data.</text>
</comment>
<sequence length="91" mass="10600">MLGRIDKWAILATMQTVYMEELFAWLQIFRQLCVVDKRIPQSNQGEPDHNAATPHDVFTTVQISSVYPYNECFPEFIMLKTLSVNLMISKF</sequence>
<dbReference type="EMBL" id="BGPR01163389">
    <property type="protein sequence ID" value="GBM04221.1"/>
    <property type="molecule type" value="Genomic_DNA"/>
</dbReference>
<proteinExistence type="predicted"/>
<organism evidence="1 2">
    <name type="scientific">Araneus ventricosus</name>
    <name type="common">Orbweaver spider</name>
    <name type="synonym">Epeira ventricosa</name>
    <dbReference type="NCBI Taxonomy" id="182803"/>
    <lineage>
        <taxon>Eukaryota</taxon>
        <taxon>Metazoa</taxon>
        <taxon>Ecdysozoa</taxon>
        <taxon>Arthropoda</taxon>
        <taxon>Chelicerata</taxon>
        <taxon>Arachnida</taxon>
        <taxon>Araneae</taxon>
        <taxon>Araneomorphae</taxon>
        <taxon>Entelegynae</taxon>
        <taxon>Araneoidea</taxon>
        <taxon>Araneidae</taxon>
        <taxon>Araneus</taxon>
    </lineage>
</organism>
<dbReference type="AlphaFoldDB" id="A0A4Y2CIF5"/>
<keyword evidence="2" id="KW-1185">Reference proteome</keyword>
<protein>
    <submittedName>
        <fullName evidence="1">Uncharacterized protein</fullName>
    </submittedName>
</protein>
<reference evidence="1 2" key="1">
    <citation type="journal article" date="2019" name="Sci. Rep.">
        <title>Orb-weaving spider Araneus ventricosus genome elucidates the spidroin gene catalogue.</title>
        <authorList>
            <person name="Kono N."/>
            <person name="Nakamura H."/>
            <person name="Ohtoshi R."/>
            <person name="Moran D.A.P."/>
            <person name="Shinohara A."/>
            <person name="Yoshida Y."/>
            <person name="Fujiwara M."/>
            <person name="Mori M."/>
            <person name="Tomita M."/>
            <person name="Arakawa K."/>
        </authorList>
    </citation>
    <scope>NUCLEOTIDE SEQUENCE [LARGE SCALE GENOMIC DNA]</scope>
</reference>
<dbReference type="Proteomes" id="UP000499080">
    <property type="component" value="Unassembled WGS sequence"/>
</dbReference>
<evidence type="ECO:0000313" key="1">
    <source>
        <dbReference type="EMBL" id="GBM04221.1"/>
    </source>
</evidence>
<accession>A0A4Y2CIF5</accession>
<name>A0A4Y2CIF5_ARAVE</name>
<evidence type="ECO:0000313" key="2">
    <source>
        <dbReference type="Proteomes" id="UP000499080"/>
    </source>
</evidence>